<dbReference type="EMBL" id="CM043779">
    <property type="protein sequence ID" value="KAI4837423.1"/>
    <property type="molecule type" value="Genomic_DNA"/>
</dbReference>
<sequence>MNFIKKEEQGKFVDEEGTKLFYINSNKAKEYESHMDVLHAIVEDYDRLKVYVINKEDCSGNVSGSDNKFQFELYEHKELLKSFVNCNIGTVTSFLRKYIGSRNANGQIKNNNDAEEESIEANTVKKIEYLLKSNKIILFMKGSKSFPQCKFSNAVVFILNSLKIKYNTYDILQDEHIRNQLKIYSNWPTYPQLYINSELIGGHDIIKSMYDSNELKGIIPQDCLEEAKITYYARSGENKITG</sequence>
<gene>
    <name evidence="1" type="ORF">MKS88_003897</name>
</gene>
<name>A0ACB9Y6N0_PLABR</name>
<comment type="caution">
    <text evidence="1">The sequence shown here is derived from an EMBL/GenBank/DDBJ whole genome shotgun (WGS) entry which is preliminary data.</text>
</comment>
<organism evidence="1 2">
    <name type="scientific">Plasmodium brasilianum</name>
    <dbReference type="NCBI Taxonomy" id="5824"/>
    <lineage>
        <taxon>Eukaryota</taxon>
        <taxon>Sar</taxon>
        <taxon>Alveolata</taxon>
        <taxon>Apicomplexa</taxon>
        <taxon>Aconoidasida</taxon>
        <taxon>Haemosporida</taxon>
        <taxon>Plasmodiidae</taxon>
        <taxon>Plasmodium</taxon>
        <taxon>Plasmodium (Plasmodium)</taxon>
    </lineage>
</organism>
<dbReference type="Proteomes" id="UP001056978">
    <property type="component" value="Chromosome 11"/>
</dbReference>
<accession>A0ACB9Y6N0</accession>
<evidence type="ECO:0000313" key="1">
    <source>
        <dbReference type="EMBL" id="KAI4837423.1"/>
    </source>
</evidence>
<proteinExistence type="predicted"/>
<evidence type="ECO:0000313" key="2">
    <source>
        <dbReference type="Proteomes" id="UP001056978"/>
    </source>
</evidence>
<protein>
    <submittedName>
        <fullName evidence="1">Glutaredoxin-like protein</fullName>
    </submittedName>
</protein>
<reference evidence="1" key="1">
    <citation type="submission" date="2022-06" db="EMBL/GenBank/DDBJ databases">
        <title>The First Complete Genome of the Simian Malaria Parasite Plasmodium brasilianum.</title>
        <authorList>
            <person name="Bajic M."/>
            <person name="Ravishankar S."/>
        </authorList>
    </citation>
    <scope>NUCLEOTIDE SEQUENCE</scope>
    <source>
        <strain evidence="1">Bolivian I</strain>
    </source>
</reference>
<keyword evidence="2" id="KW-1185">Reference proteome</keyword>